<protein>
    <submittedName>
        <fullName evidence="1">Uncharacterized protein</fullName>
    </submittedName>
</protein>
<evidence type="ECO:0000313" key="1">
    <source>
        <dbReference type="EMBL" id="KAK2085367.1"/>
    </source>
</evidence>
<gene>
    <name evidence="1" type="ORF">P7K49_036667</name>
</gene>
<keyword evidence="2" id="KW-1185">Reference proteome</keyword>
<organism evidence="1 2">
    <name type="scientific">Saguinus oedipus</name>
    <name type="common">Cotton-top tamarin</name>
    <name type="synonym">Oedipomidas oedipus</name>
    <dbReference type="NCBI Taxonomy" id="9490"/>
    <lineage>
        <taxon>Eukaryota</taxon>
        <taxon>Metazoa</taxon>
        <taxon>Chordata</taxon>
        <taxon>Craniata</taxon>
        <taxon>Vertebrata</taxon>
        <taxon>Euteleostomi</taxon>
        <taxon>Mammalia</taxon>
        <taxon>Eutheria</taxon>
        <taxon>Euarchontoglires</taxon>
        <taxon>Primates</taxon>
        <taxon>Haplorrhini</taxon>
        <taxon>Platyrrhini</taxon>
        <taxon>Cebidae</taxon>
        <taxon>Callitrichinae</taxon>
        <taxon>Saguinus</taxon>
    </lineage>
</organism>
<comment type="caution">
    <text evidence="1">The sequence shown here is derived from an EMBL/GenBank/DDBJ whole genome shotgun (WGS) entry which is preliminary data.</text>
</comment>
<dbReference type="EMBL" id="JASSZA010000021">
    <property type="protein sequence ID" value="KAK2085367.1"/>
    <property type="molecule type" value="Genomic_DNA"/>
</dbReference>
<reference evidence="1 2" key="1">
    <citation type="submission" date="2023-05" db="EMBL/GenBank/DDBJ databases">
        <title>B98-5 Cell Line De Novo Hybrid Assembly: An Optical Mapping Approach.</title>
        <authorList>
            <person name="Kananen K."/>
            <person name="Auerbach J.A."/>
            <person name="Kautto E."/>
            <person name="Blachly J.S."/>
        </authorList>
    </citation>
    <scope>NUCLEOTIDE SEQUENCE [LARGE SCALE GENOMIC DNA]</scope>
    <source>
        <strain evidence="1">B95-8</strain>
        <tissue evidence="1">Cell line</tissue>
    </source>
</reference>
<evidence type="ECO:0000313" key="2">
    <source>
        <dbReference type="Proteomes" id="UP001266305"/>
    </source>
</evidence>
<dbReference type="Proteomes" id="UP001266305">
    <property type="component" value="Unassembled WGS sequence"/>
</dbReference>
<sequence length="180" mass="19899">MLTRFSNGSLALNIRNPWHSCWDAGGSSKVYEDYTWSHPQGTWLIFQSYTRIVSEATEQLSSQPPLSCSSPQVRVQSVTITYGTRHHLNGYPLVPSTPRNFSLCYETASSSSPSCNTTVKIDLSVITSRCRAPCPSAEQLGMTTGQVPLLPGPALPSQKGHVVRVEREYFQKHLTTNHSS</sequence>
<accession>A0ABQ9TKS7</accession>
<proteinExistence type="predicted"/>
<name>A0ABQ9TKS7_SAGOE</name>